<dbReference type="Proteomes" id="UP000245207">
    <property type="component" value="Unassembled WGS sequence"/>
</dbReference>
<sequence length="167" mass="18153">MALGLSYNDFIACCGSKQFAKHMVAEGPFDTYDETLVDVNGWLEAFAAHPQIGQNQPSSHKTSSATSAQWSKGEQSTALATATDSTLQELYEWNSRYREKFGFVFLICASGRTTPEILSELKKLLARTSKFLLSTQVQSTASNVSKAEVRPPITTYTDAARGCPAAG</sequence>
<dbReference type="EC" id="4.1.1.97" evidence="3"/>
<dbReference type="InterPro" id="IPR036778">
    <property type="entry name" value="OHCU_decarboxylase_sf"/>
</dbReference>
<evidence type="ECO:0000256" key="1">
    <source>
        <dbReference type="ARBA" id="ARBA00001163"/>
    </source>
</evidence>
<comment type="catalytic activity">
    <reaction evidence="1">
        <text>5-hydroxy-2-oxo-4-ureido-2,5-dihydro-1H-imidazole-5-carboxylate + H(+) = (S)-allantoin + CO2</text>
        <dbReference type="Rhea" id="RHEA:26301"/>
        <dbReference type="ChEBI" id="CHEBI:15378"/>
        <dbReference type="ChEBI" id="CHEBI:15678"/>
        <dbReference type="ChEBI" id="CHEBI:16526"/>
        <dbReference type="ChEBI" id="CHEBI:58639"/>
        <dbReference type="EC" id="4.1.1.97"/>
    </reaction>
</comment>
<dbReference type="PANTHER" id="PTHR43466:SF1">
    <property type="entry name" value="2-OXO-4-HYDROXY-4-CARBOXY-5-UREIDOIMIDAZOLINE DECARBOXYLASE-RELATED"/>
    <property type="match status" value="1"/>
</dbReference>
<dbReference type="OrthoDB" id="10265230at2759"/>
<organism evidence="9 10">
    <name type="scientific">Artemisia annua</name>
    <name type="common">Sweet wormwood</name>
    <dbReference type="NCBI Taxonomy" id="35608"/>
    <lineage>
        <taxon>Eukaryota</taxon>
        <taxon>Viridiplantae</taxon>
        <taxon>Streptophyta</taxon>
        <taxon>Embryophyta</taxon>
        <taxon>Tracheophyta</taxon>
        <taxon>Spermatophyta</taxon>
        <taxon>Magnoliopsida</taxon>
        <taxon>eudicotyledons</taxon>
        <taxon>Gunneridae</taxon>
        <taxon>Pentapetalae</taxon>
        <taxon>asterids</taxon>
        <taxon>campanulids</taxon>
        <taxon>Asterales</taxon>
        <taxon>Asteraceae</taxon>
        <taxon>Asteroideae</taxon>
        <taxon>Anthemideae</taxon>
        <taxon>Artemisiinae</taxon>
        <taxon>Artemisia</taxon>
    </lineage>
</organism>
<name>A0A2U1L4A7_ARTAN</name>
<dbReference type="GO" id="GO:0006144">
    <property type="term" value="P:purine nucleobase metabolic process"/>
    <property type="evidence" value="ECO:0007669"/>
    <property type="project" value="UniProtKB-KW"/>
</dbReference>
<evidence type="ECO:0000256" key="7">
    <source>
        <dbReference type="SAM" id="MobiDB-lite"/>
    </source>
</evidence>
<protein>
    <recommendedName>
        <fullName evidence="3">2-oxo-4-hydroxy-4-carboxy-5-ureidoimidazoline decarboxylase</fullName>
        <ecNumber evidence="3">4.1.1.97</ecNumber>
    </recommendedName>
</protein>
<evidence type="ECO:0000256" key="6">
    <source>
        <dbReference type="ARBA" id="ARBA00023239"/>
    </source>
</evidence>
<dbReference type="PANTHER" id="PTHR43466">
    <property type="entry name" value="2-OXO-4-HYDROXY-4-CARBOXY-5-UREIDOIMIDAZOLINE DECARBOXYLASE-RELATED"/>
    <property type="match status" value="1"/>
</dbReference>
<proteinExistence type="predicted"/>
<evidence type="ECO:0000313" key="10">
    <source>
        <dbReference type="Proteomes" id="UP000245207"/>
    </source>
</evidence>
<evidence type="ECO:0000256" key="2">
    <source>
        <dbReference type="ARBA" id="ARBA00004754"/>
    </source>
</evidence>
<feature type="domain" description="Oxo-4-hydroxy-4-carboxy-5-ureidoimidazoline decarboxylase" evidence="8">
    <location>
        <begin position="11"/>
        <end position="128"/>
    </location>
</feature>
<keyword evidence="5" id="KW-0210">Decarboxylase</keyword>
<evidence type="ECO:0000313" key="9">
    <source>
        <dbReference type="EMBL" id="PWA43794.1"/>
    </source>
</evidence>
<evidence type="ECO:0000259" key="8">
    <source>
        <dbReference type="Pfam" id="PF09349"/>
    </source>
</evidence>
<dbReference type="GO" id="GO:0005777">
    <property type="term" value="C:peroxisome"/>
    <property type="evidence" value="ECO:0007669"/>
    <property type="project" value="TreeGrafter"/>
</dbReference>
<accession>A0A2U1L4A7</accession>
<keyword evidence="6" id="KW-0456">Lyase</keyword>
<gene>
    <name evidence="9" type="ORF">CTI12_AA532340</name>
</gene>
<dbReference type="AlphaFoldDB" id="A0A2U1L4A7"/>
<feature type="region of interest" description="Disordered" evidence="7">
    <location>
        <begin position="52"/>
        <end position="76"/>
    </location>
</feature>
<dbReference type="EMBL" id="PKPP01011632">
    <property type="protein sequence ID" value="PWA43794.1"/>
    <property type="molecule type" value="Genomic_DNA"/>
</dbReference>
<comment type="pathway">
    <text evidence="2">Purine metabolism; urate degradation; (S)-allantoin from urate: step 3/3.</text>
</comment>
<dbReference type="GO" id="GO:0051997">
    <property type="term" value="F:2-oxo-4-hydroxy-4-carboxy-5-ureidoimidazoline decarboxylase activity"/>
    <property type="evidence" value="ECO:0007669"/>
    <property type="project" value="UniProtKB-EC"/>
</dbReference>
<reference evidence="9 10" key="1">
    <citation type="journal article" date="2018" name="Mol. Plant">
        <title>The genome of Artemisia annua provides insight into the evolution of Asteraceae family and artemisinin biosynthesis.</title>
        <authorList>
            <person name="Shen Q."/>
            <person name="Zhang L."/>
            <person name="Liao Z."/>
            <person name="Wang S."/>
            <person name="Yan T."/>
            <person name="Shi P."/>
            <person name="Liu M."/>
            <person name="Fu X."/>
            <person name="Pan Q."/>
            <person name="Wang Y."/>
            <person name="Lv Z."/>
            <person name="Lu X."/>
            <person name="Zhang F."/>
            <person name="Jiang W."/>
            <person name="Ma Y."/>
            <person name="Chen M."/>
            <person name="Hao X."/>
            <person name="Li L."/>
            <person name="Tang Y."/>
            <person name="Lv G."/>
            <person name="Zhou Y."/>
            <person name="Sun X."/>
            <person name="Brodelius P.E."/>
            <person name="Rose J.K.C."/>
            <person name="Tang K."/>
        </authorList>
    </citation>
    <scope>NUCLEOTIDE SEQUENCE [LARGE SCALE GENOMIC DNA]</scope>
    <source>
        <strain evidence="10">cv. Huhao1</strain>
        <tissue evidence="9">Leaf</tissue>
    </source>
</reference>
<dbReference type="Pfam" id="PF09349">
    <property type="entry name" value="OHCU_decarbox"/>
    <property type="match status" value="1"/>
</dbReference>
<comment type="caution">
    <text evidence="9">The sequence shown here is derived from an EMBL/GenBank/DDBJ whole genome shotgun (WGS) entry which is preliminary data.</text>
</comment>
<evidence type="ECO:0000256" key="5">
    <source>
        <dbReference type="ARBA" id="ARBA00022793"/>
    </source>
</evidence>
<keyword evidence="4" id="KW-0659">Purine metabolism</keyword>
<dbReference type="SUPFAM" id="SSF158694">
    <property type="entry name" value="UraD-Like"/>
    <property type="match status" value="1"/>
</dbReference>
<evidence type="ECO:0000256" key="4">
    <source>
        <dbReference type="ARBA" id="ARBA00022631"/>
    </source>
</evidence>
<keyword evidence="10" id="KW-1185">Reference proteome</keyword>
<evidence type="ECO:0000256" key="3">
    <source>
        <dbReference type="ARBA" id="ARBA00012257"/>
    </source>
</evidence>
<feature type="compositionally biased region" description="Polar residues" evidence="7">
    <location>
        <begin position="52"/>
        <end position="75"/>
    </location>
</feature>
<dbReference type="STRING" id="35608.A0A2U1L4A7"/>
<dbReference type="InterPro" id="IPR018020">
    <property type="entry name" value="OHCU_decarboxylase"/>
</dbReference>
<dbReference type="GO" id="GO:0019628">
    <property type="term" value="P:urate catabolic process"/>
    <property type="evidence" value="ECO:0007669"/>
    <property type="project" value="TreeGrafter"/>
</dbReference>
<dbReference type="Gene3D" id="1.10.3330.10">
    <property type="entry name" value="Oxo-4-hydroxy-4-carboxy-5-ureidoimidazoline decarboxylase"/>
    <property type="match status" value="1"/>
</dbReference>